<protein>
    <recommendedName>
        <fullName evidence="5">Phosphoenolpyruvate synthase</fullName>
    </recommendedName>
</protein>
<dbReference type="SUPFAM" id="SSF56059">
    <property type="entry name" value="Glutathione synthetase ATP-binding domain-like"/>
    <property type="match status" value="1"/>
</dbReference>
<dbReference type="Pfam" id="PF01326">
    <property type="entry name" value="PPDK_N"/>
    <property type="match status" value="1"/>
</dbReference>
<evidence type="ECO:0000313" key="3">
    <source>
        <dbReference type="EMBL" id="APC15206.1"/>
    </source>
</evidence>
<evidence type="ECO:0000259" key="2">
    <source>
        <dbReference type="Pfam" id="PF01326"/>
    </source>
</evidence>
<proteinExistence type="predicted"/>
<dbReference type="OrthoDB" id="9765468at2"/>
<dbReference type="EMBL" id="CP017886">
    <property type="protein sequence ID" value="APC15206.1"/>
    <property type="molecule type" value="Genomic_DNA"/>
</dbReference>
<dbReference type="GO" id="GO:0005524">
    <property type="term" value="F:ATP binding"/>
    <property type="evidence" value="ECO:0007669"/>
    <property type="project" value="InterPro"/>
</dbReference>
<dbReference type="InterPro" id="IPR002192">
    <property type="entry name" value="PPDK_AMP/ATP-bd"/>
</dbReference>
<dbReference type="Gene3D" id="3.50.30.10">
    <property type="entry name" value="Phosphohistidine domain"/>
    <property type="match status" value="1"/>
</dbReference>
<dbReference type="SUPFAM" id="SSF52009">
    <property type="entry name" value="Phosphohistidine domain"/>
    <property type="match status" value="1"/>
</dbReference>
<feature type="domain" description="PEP-utilising enzyme mobile" evidence="1">
    <location>
        <begin position="785"/>
        <end position="856"/>
    </location>
</feature>
<dbReference type="Gene3D" id="3.30.1490.20">
    <property type="entry name" value="ATP-grasp fold, A domain"/>
    <property type="match status" value="1"/>
</dbReference>
<dbReference type="PANTHER" id="PTHR43615:SF1">
    <property type="entry name" value="PPDK_N DOMAIN-CONTAINING PROTEIN"/>
    <property type="match status" value="1"/>
</dbReference>
<reference evidence="4" key="1">
    <citation type="submission" date="2016-10" db="EMBL/GenBank/DDBJ databases">
        <title>Pseudomonas frederiksbergensis ERGS4:02 complete genome.</title>
        <authorList>
            <person name="Kumar R."/>
            <person name="Acharya V."/>
            <person name="Singh D."/>
        </authorList>
    </citation>
    <scope>NUCLEOTIDE SEQUENCE [LARGE SCALE GENOMIC DNA]</scope>
    <source>
        <strain evidence="4">ERGS4:02</strain>
    </source>
</reference>
<dbReference type="RefSeq" id="WP_071551167.1">
    <property type="nucleotide sequence ID" value="NZ_CP017886.1"/>
</dbReference>
<dbReference type="Pfam" id="PF00391">
    <property type="entry name" value="PEP-utilizers"/>
    <property type="match status" value="1"/>
</dbReference>
<dbReference type="Gene3D" id="3.30.470.20">
    <property type="entry name" value="ATP-grasp fold, B domain"/>
    <property type="match status" value="1"/>
</dbReference>
<evidence type="ECO:0008006" key="5">
    <source>
        <dbReference type="Google" id="ProtNLM"/>
    </source>
</evidence>
<dbReference type="InterPro" id="IPR013815">
    <property type="entry name" value="ATP_grasp_subdomain_1"/>
</dbReference>
<dbReference type="InterPro" id="IPR036637">
    <property type="entry name" value="Phosphohistidine_dom_sf"/>
</dbReference>
<name>A0A1J0EGN8_9PSED</name>
<dbReference type="PANTHER" id="PTHR43615">
    <property type="entry name" value="PHOSPHOENOLPYRUVATE SYNTHASE-RELATED"/>
    <property type="match status" value="1"/>
</dbReference>
<organism evidence="3 4">
    <name type="scientific">Pseudomonas frederiksbergensis</name>
    <dbReference type="NCBI Taxonomy" id="104087"/>
    <lineage>
        <taxon>Bacteria</taxon>
        <taxon>Pseudomonadati</taxon>
        <taxon>Pseudomonadota</taxon>
        <taxon>Gammaproteobacteria</taxon>
        <taxon>Pseudomonadales</taxon>
        <taxon>Pseudomonadaceae</taxon>
        <taxon>Pseudomonas</taxon>
    </lineage>
</organism>
<dbReference type="GeneID" id="46907676"/>
<dbReference type="InterPro" id="IPR008279">
    <property type="entry name" value="PEP-util_enz_mobile_dom"/>
</dbReference>
<dbReference type="GO" id="GO:0016301">
    <property type="term" value="F:kinase activity"/>
    <property type="evidence" value="ECO:0007669"/>
    <property type="project" value="InterPro"/>
</dbReference>
<evidence type="ECO:0000259" key="1">
    <source>
        <dbReference type="Pfam" id="PF00391"/>
    </source>
</evidence>
<dbReference type="Proteomes" id="UP000182567">
    <property type="component" value="Chromosome"/>
</dbReference>
<sequence length="863" mass="98170">MILLEDMQDKNVGGKFYKQKVLKENGFNVPEFVCLAKEKYDLVFSGIKELVESEIDMIDFSRSSSIAAASRNITGLFLAHEMSSELKCSIECQLAAFSEVNHFAIRSSMVAEDSSVSEDSQCHAFAGMSETFLYVDRATITSYIKRCWASGFSSEALIYRKQHDINLTAFSISVGIQRMVPAQRSFVMFTVDPSNYQDRTIIAAGYGLGEGIVQEKVEVDHFFIDNEDGGGVTSEVKNKRSRMVFDSNKRSGIVLQPLASEWDGQSPVLSEYEIKVLKRLGQRIENLFGCPQDIEGAFDDNGEIYILQSRPVNMEQQAVFWSNYNLTENYPGLSTPLTFSFSQKFYTALLTDAYVKLGATRSSLESKKHFIDNVLGYLGGGIYYNINNFMESHRDIFSALPFMKQQWERRIALPTSIYLKGARNGNFFSNSKIRLNLICNMFQFRRRNADFFRWWHTTRRSVDLNESPLTTIENFNVFYSQLRQHWGWTVTSGLSLVCLQHIATRLIDQYKLPVSTLNTLLGDSEDITSANVIKSSMALADEIRSDKELIEVFEAEDYEVWRRLNEETKYFGFLQKIQLHLDCFGARGLQELKLENPSYRFAPEKFIKNIKLLLASQQRSESDERDRQKAAIIQIYTGLPVMKRLLLQYVVDRLKGLITVREDTRYLRSEVFDYAKHVFYKLARDMQQDGALQDWSDVFYLAQDEVFGYFSNTALTQNNLALIDVRRQEFNAWDAQALESSFFTKDGEFISNKKSNSPLSGLGSSSGIARGRVKVVTDPQTVDSIPPDTILVARETDPGWLFLMINAKGMIVEKGSLLSHTAITGRKFGIPTVIGVDNCTQRLKDGQEVEINGSTGEIRVIMD</sequence>
<dbReference type="InterPro" id="IPR051549">
    <property type="entry name" value="PEP_Utilizing_Enz"/>
</dbReference>
<gene>
    <name evidence="3" type="ORF">BLL42_05525</name>
</gene>
<accession>A0A1J0EGN8</accession>
<evidence type="ECO:0000313" key="4">
    <source>
        <dbReference type="Proteomes" id="UP000182567"/>
    </source>
</evidence>
<dbReference type="AlphaFoldDB" id="A0A1J0EGN8"/>
<feature type="domain" description="Pyruvate phosphate dikinase AMP/ATP-binding" evidence="2">
    <location>
        <begin position="11"/>
        <end position="317"/>
    </location>
</feature>